<dbReference type="RefSeq" id="WP_116880222.1">
    <property type="nucleotide sequence ID" value="NZ_QURB01000002.1"/>
</dbReference>
<keyword evidence="3" id="KW-1185">Reference proteome</keyword>
<protein>
    <submittedName>
        <fullName evidence="2">DinB family protein</fullName>
    </submittedName>
</protein>
<proteinExistence type="predicted"/>
<dbReference type="SUPFAM" id="SSF109854">
    <property type="entry name" value="DinB/YfiT-like putative metalloenzymes"/>
    <property type="match status" value="1"/>
</dbReference>
<dbReference type="Gene3D" id="1.20.120.450">
    <property type="entry name" value="dinb family like domain"/>
    <property type="match status" value="1"/>
</dbReference>
<reference evidence="2 3" key="1">
    <citation type="submission" date="2018-08" db="EMBL/GenBank/DDBJ databases">
        <title>The draft genome squence of Brumimicrobium sp. N62.</title>
        <authorList>
            <person name="Du Z.-J."/>
            <person name="Luo H.-R."/>
        </authorList>
    </citation>
    <scope>NUCLEOTIDE SEQUENCE [LARGE SCALE GENOMIC DNA]</scope>
    <source>
        <strain evidence="2 3">N62</strain>
    </source>
</reference>
<sequence length="196" mass="22946">MKGFLIEELLTDLKNISESNINLVQKKCTHLGENQIKWRPNKESWNIQEVLSHLNSYSSYYHHLFIEKINNTKFLSIKENFVSSPLGRSAWKSMKLGRLNNVKRKFRAPRNQNPSITPELIEKEAVEKFISNQKEMLTILDSAEKVNLKKVKIPISISKIVRLRLGDALMFVVYHNERHIQQVKNILSHPNFPKKQ</sequence>
<gene>
    <name evidence="2" type="ORF">DXU93_05320</name>
</gene>
<dbReference type="OrthoDB" id="1524454at2"/>
<dbReference type="AlphaFoldDB" id="A0A3E1F094"/>
<evidence type="ECO:0000313" key="2">
    <source>
        <dbReference type="EMBL" id="RFC55242.1"/>
    </source>
</evidence>
<name>A0A3E1F094_9FLAO</name>
<comment type="caution">
    <text evidence="2">The sequence shown here is derived from an EMBL/GenBank/DDBJ whole genome shotgun (WGS) entry which is preliminary data.</text>
</comment>
<evidence type="ECO:0000259" key="1">
    <source>
        <dbReference type="Pfam" id="PF12867"/>
    </source>
</evidence>
<dbReference type="EMBL" id="QURB01000002">
    <property type="protein sequence ID" value="RFC55242.1"/>
    <property type="molecule type" value="Genomic_DNA"/>
</dbReference>
<dbReference type="Pfam" id="PF12867">
    <property type="entry name" value="DinB_2"/>
    <property type="match status" value="1"/>
</dbReference>
<accession>A0A3E1F094</accession>
<organism evidence="2 3">
    <name type="scientific">Brumimicrobium aurantiacum</name>
    <dbReference type="NCBI Taxonomy" id="1737063"/>
    <lineage>
        <taxon>Bacteria</taxon>
        <taxon>Pseudomonadati</taxon>
        <taxon>Bacteroidota</taxon>
        <taxon>Flavobacteriia</taxon>
        <taxon>Flavobacteriales</taxon>
        <taxon>Crocinitomicaceae</taxon>
        <taxon>Brumimicrobium</taxon>
    </lineage>
</organism>
<dbReference type="InterPro" id="IPR034660">
    <property type="entry name" value="DinB/YfiT-like"/>
</dbReference>
<evidence type="ECO:0000313" key="3">
    <source>
        <dbReference type="Proteomes" id="UP000257127"/>
    </source>
</evidence>
<dbReference type="InterPro" id="IPR024775">
    <property type="entry name" value="DinB-like"/>
</dbReference>
<dbReference type="Proteomes" id="UP000257127">
    <property type="component" value="Unassembled WGS sequence"/>
</dbReference>
<feature type="domain" description="DinB-like" evidence="1">
    <location>
        <begin position="30"/>
        <end position="183"/>
    </location>
</feature>